<dbReference type="SUPFAM" id="SSF51261">
    <property type="entry name" value="Duplicated hybrid motif"/>
    <property type="match status" value="1"/>
</dbReference>
<dbReference type="RefSeq" id="WP_179462890.1">
    <property type="nucleotide sequence ID" value="NZ_JACBZX010000001.1"/>
</dbReference>
<evidence type="ECO:0000256" key="1">
    <source>
        <dbReference type="SAM" id="MobiDB-lite"/>
    </source>
</evidence>
<dbReference type="InterPro" id="IPR011055">
    <property type="entry name" value="Dup_hybrid_motif"/>
</dbReference>
<protein>
    <submittedName>
        <fullName evidence="3">Murein DD-endopeptidase MepM/ murein hydrolase activator NlpD</fullName>
    </submittedName>
</protein>
<proteinExistence type="predicted"/>
<feature type="domain" description="M23ase beta-sheet core" evidence="2">
    <location>
        <begin position="89"/>
        <end position="183"/>
    </location>
</feature>
<accession>A0A852X515</accession>
<comment type="caution">
    <text evidence="3">The sequence shown here is derived from an EMBL/GenBank/DDBJ whole genome shotgun (WGS) entry which is preliminary data.</text>
</comment>
<dbReference type="Pfam" id="PF01551">
    <property type="entry name" value="Peptidase_M23"/>
    <property type="match status" value="1"/>
</dbReference>
<dbReference type="Proteomes" id="UP000592181">
    <property type="component" value="Unassembled WGS sequence"/>
</dbReference>
<dbReference type="AlphaFoldDB" id="A0A852X515"/>
<keyword evidence="3" id="KW-0378">Hydrolase</keyword>
<reference evidence="3 4" key="1">
    <citation type="submission" date="2020-07" db="EMBL/GenBank/DDBJ databases">
        <title>Sequencing the genomes of 1000 actinobacteria strains.</title>
        <authorList>
            <person name="Klenk H.-P."/>
        </authorList>
    </citation>
    <scope>NUCLEOTIDE SEQUENCE [LARGE SCALE GENOMIC DNA]</scope>
    <source>
        <strain evidence="3 4">DSM 24723</strain>
    </source>
</reference>
<evidence type="ECO:0000259" key="2">
    <source>
        <dbReference type="Pfam" id="PF01551"/>
    </source>
</evidence>
<evidence type="ECO:0000313" key="3">
    <source>
        <dbReference type="EMBL" id="NYG37537.1"/>
    </source>
</evidence>
<dbReference type="PANTHER" id="PTHR21666">
    <property type="entry name" value="PEPTIDASE-RELATED"/>
    <property type="match status" value="1"/>
</dbReference>
<dbReference type="InterPro" id="IPR016047">
    <property type="entry name" value="M23ase_b-sheet_dom"/>
</dbReference>
<organism evidence="3 4">
    <name type="scientific">Janibacter alkaliphilus</name>
    <dbReference type="NCBI Taxonomy" id="1069963"/>
    <lineage>
        <taxon>Bacteria</taxon>
        <taxon>Bacillati</taxon>
        <taxon>Actinomycetota</taxon>
        <taxon>Actinomycetes</taxon>
        <taxon>Micrococcales</taxon>
        <taxon>Intrasporangiaceae</taxon>
        <taxon>Janibacter</taxon>
    </lineage>
</organism>
<evidence type="ECO:0000313" key="4">
    <source>
        <dbReference type="Proteomes" id="UP000592181"/>
    </source>
</evidence>
<dbReference type="Gene3D" id="2.70.70.10">
    <property type="entry name" value="Glucose Permease (Domain IIA)"/>
    <property type="match status" value="1"/>
</dbReference>
<feature type="compositionally biased region" description="Low complexity" evidence="1">
    <location>
        <begin position="48"/>
        <end position="66"/>
    </location>
</feature>
<gene>
    <name evidence="3" type="ORF">BJY28_002006</name>
</gene>
<dbReference type="CDD" id="cd12797">
    <property type="entry name" value="M23_peptidase"/>
    <property type="match status" value="1"/>
</dbReference>
<dbReference type="PANTHER" id="PTHR21666:SF270">
    <property type="entry name" value="MUREIN HYDROLASE ACTIVATOR ENVC"/>
    <property type="match status" value="1"/>
</dbReference>
<dbReference type="GO" id="GO:0004222">
    <property type="term" value="F:metalloendopeptidase activity"/>
    <property type="evidence" value="ECO:0007669"/>
    <property type="project" value="TreeGrafter"/>
</dbReference>
<feature type="region of interest" description="Disordered" evidence="1">
    <location>
        <begin position="19"/>
        <end position="72"/>
    </location>
</feature>
<sequence length="198" mass="20290">MDAVALVAALTLAATGGAALVDRPPPSRPSGSPGSGADQAARAGVGDGPASATGAPGTGRPRWRWPVGGGSPPPLVAPFDAPETRWGPGHRGLDLGTRTGAEVRAVADGRVTHRGRVAGRPTLSITHDDGIRSTYEPVDSTLRVGERVRRGQVVGRMGDEAGHCAPRTCLHVGALRGRDYLDPLPFFGAGRVVLLPVP</sequence>
<dbReference type="InterPro" id="IPR050570">
    <property type="entry name" value="Cell_wall_metabolism_enzyme"/>
</dbReference>
<name>A0A852X515_9MICO</name>
<dbReference type="EMBL" id="JACBZX010000001">
    <property type="protein sequence ID" value="NYG37537.1"/>
    <property type="molecule type" value="Genomic_DNA"/>
</dbReference>
<keyword evidence="4" id="KW-1185">Reference proteome</keyword>